<evidence type="ECO:0000313" key="3">
    <source>
        <dbReference type="Proteomes" id="UP000799757"/>
    </source>
</evidence>
<protein>
    <recommendedName>
        <fullName evidence="1">LYR motif-containing protein Cup1-like N-terminal domain-containing protein</fullName>
    </recommendedName>
</protein>
<reference evidence="2" key="1">
    <citation type="journal article" date="2020" name="Stud. Mycol.">
        <title>101 Dothideomycetes genomes: a test case for predicting lifestyles and emergence of pathogens.</title>
        <authorList>
            <person name="Haridas S."/>
            <person name="Albert R."/>
            <person name="Binder M."/>
            <person name="Bloem J."/>
            <person name="Labutti K."/>
            <person name="Salamov A."/>
            <person name="Andreopoulos B."/>
            <person name="Baker S."/>
            <person name="Barry K."/>
            <person name="Bills G."/>
            <person name="Bluhm B."/>
            <person name="Cannon C."/>
            <person name="Castanera R."/>
            <person name="Culley D."/>
            <person name="Daum C."/>
            <person name="Ezra D."/>
            <person name="Gonzalez J."/>
            <person name="Henrissat B."/>
            <person name="Kuo A."/>
            <person name="Liang C."/>
            <person name="Lipzen A."/>
            <person name="Lutzoni F."/>
            <person name="Magnuson J."/>
            <person name="Mondo S."/>
            <person name="Nolan M."/>
            <person name="Ohm R."/>
            <person name="Pangilinan J."/>
            <person name="Park H.-J."/>
            <person name="Ramirez L."/>
            <person name="Alfaro M."/>
            <person name="Sun H."/>
            <person name="Tritt A."/>
            <person name="Yoshinaga Y."/>
            <person name="Zwiers L.-H."/>
            <person name="Turgeon B."/>
            <person name="Goodwin S."/>
            <person name="Spatafora J."/>
            <person name="Crous P."/>
            <person name="Grigoriev I."/>
        </authorList>
    </citation>
    <scope>NUCLEOTIDE SEQUENCE</scope>
    <source>
        <strain evidence="2">CBS 109.77</strain>
    </source>
</reference>
<proteinExistence type="predicted"/>
<dbReference type="EMBL" id="MU002274">
    <property type="protein sequence ID" value="KAF2787837.1"/>
    <property type="molecule type" value="Genomic_DNA"/>
</dbReference>
<dbReference type="Pfam" id="PF20263">
    <property type="entry name" value="LYRM2-like"/>
    <property type="match status" value="1"/>
</dbReference>
<evidence type="ECO:0000313" key="2">
    <source>
        <dbReference type="EMBL" id="KAF2787837.1"/>
    </source>
</evidence>
<evidence type="ECO:0000259" key="1">
    <source>
        <dbReference type="Pfam" id="PF20263"/>
    </source>
</evidence>
<sequence>MPCDGLAYMQAASNLKSIHLLRALLREASYIPDASARQYLGRYIVSRFRAYQPSQNATASIDVQALEQHRHRAFKRRHASIIIERTRSTQRQAQKGLNYLRRANQGELPCLRKILLLAYGRMGRRKYELLGDLLRPEIPVHDRNNAASADTPAPLHQLYYSDKRFLSFFDAPKKKSATELTIEISDRHPRLKTVVKSQVQAGIAIGRDIKRPHLLTPIRNVWERPMPIKRARNNVKRWYAETMTRLLPPLPNDEWDRLHALTTGEKWIEFAKPRTRAIELQSEPRNEDAQWRAFIHQALALDKPSKADRQWGNQRPHNITTRFMRRLYAKILALSCKLEWNEDRSKWYAVWGNKPTKLQIYSAAVDGALFAGVDAKGQLLQRPPRVRRATKPELLSS</sequence>
<keyword evidence="3" id="KW-1185">Reference proteome</keyword>
<accession>A0A6A6WVS2</accession>
<gene>
    <name evidence="2" type="ORF">K505DRAFT_353586</name>
</gene>
<dbReference type="CDD" id="cd20273">
    <property type="entry name" value="Complex1_LYR_unchar"/>
    <property type="match status" value="1"/>
</dbReference>
<dbReference type="InterPro" id="IPR046896">
    <property type="entry name" value="Cup1-like_N"/>
</dbReference>
<feature type="domain" description="LYR motif-containing protein Cup1-like N-terminal" evidence="1">
    <location>
        <begin position="20"/>
        <end position="130"/>
    </location>
</feature>
<name>A0A6A6WVS2_9PLEO</name>
<dbReference type="AlphaFoldDB" id="A0A6A6WVS2"/>
<dbReference type="Proteomes" id="UP000799757">
    <property type="component" value="Unassembled WGS sequence"/>
</dbReference>
<dbReference type="OrthoDB" id="5521299at2759"/>
<organism evidence="2 3">
    <name type="scientific">Melanomma pulvis-pyrius CBS 109.77</name>
    <dbReference type="NCBI Taxonomy" id="1314802"/>
    <lineage>
        <taxon>Eukaryota</taxon>
        <taxon>Fungi</taxon>
        <taxon>Dikarya</taxon>
        <taxon>Ascomycota</taxon>
        <taxon>Pezizomycotina</taxon>
        <taxon>Dothideomycetes</taxon>
        <taxon>Pleosporomycetidae</taxon>
        <taxon>Pleosporales</taxon>
        <taxon>Melanommataceae</taxon>
        <taxon>Melanomma</taxon>
    </lineage>
</organism>